<gene>
    <name evidence="1" type="ORF">UU65_C0005G0054</name>
</gene>
<protein>
    <submittedName>
        <fullName evidence="1">Uncharacterized protein</fullName>
    </submittedName>
</protein>
<dbReference type="EMBL" id="LCBL01000005">
    <property type="protein sequence ID" value="KKS08743.1"/>
    <property type="molecule type" value="Genomic_DNA"/>
</dbReference>
<evidence type="ECO:0000313" key="2">
    <source>
        <dbReference type="Proteomes" id="UP000033869"/>
    </source>
</evidence>
<accession>A0A0G0Z6V0</accession>
<dbReference type="Proteomes" id="UP000033869">
    <property type="component" value="Unassembled WGS sequence"/>
</dbReference>
<comment type="caution">
    <text evidence="1">The sequence shown here is derived from an EMBL/GenBank/DDBJ whole genome shotgun (WGS) entry which is preliminary data.</text>
</comment>
<name>A0A0G0Z6V0_UNCC2</name>
<organism evidence="1 2">
    <name type="scientific">candidate division CPR2 bacterium GW2011_GWC1_41_48</name>
    <dbReference type="NCBI Taxonomy" id="1618344"/>
    <lineage>
        <taxon>Bacteria</taxon>
        <taxon>Bacteria division CPR2</taxon>
    </lineage>
</organism>
<evidence type="ECO:0000313" key="1">
    <source>
        <dbReference type="EMBL" id="KKS08743.1"/>
    </source>
</evidence>
<proteinExistence type="predicted"/>
<sequence>MEKDILDIYDDFDKEFFEKVLTATETEDEAEDWMDCS</sequence>
<reference evidence="1 2" key="1">
    <citation type="journal article" date="2015" name="Nature">
        <title>rRNA introns, odd ribosomes, and small enigmatic genomes across a large radiation of phyla.</title>
        <authorList>
            <person name="Brown C.T."/>
            <person name="Hug L.A."/>
            <person name="Thomas B.C."/>
            <person name="Sharon I."/>
            <person name="Castelle C.J."/>
            <person name="Singh A."/>
            <person name="Wilkins M.J."/>
            <person name="Williams K.H."/>
            <person name="Banfield J.F."/>
        </authorList>
    </citation>
    <scope>NUCLEOTIDE SEQUENCE [LARGE SCALE GENOMIC DNA]</scope>
</reference>
<dbReference type="AlphaFoldDB" id="A0A0G0Z6V0"/>